<proteinExistence type="inferred from homology"/>
<evidence type="ECO:0000313" key="9">
    <source>
        <dbReference type="Proteomes" id="UP000031390"/>
    </source>
</evidence>
<comment type="caution">
    <text evidence="8">The sequence shown here is derived from an EMBL/GenBank/DDBJ whole genome shotgun (WGS) entry which is preliminary data.</text>
</comment>
<dbReference type="InterPro" id="IPR051313">
    <property type="entry name" value="Bact_iron-sidero_bind"/>
</dbReference>
<dbReference type="FunFam" id="3.40.50.1980:FF:000012">
    <property type="entry name" value="Iron ABC transporter substrate-binding protein"/>
    <property type="match status" value="1"/>
</dbReference>
<keyword evidence="4" id="KW-0408">Iron</keyword>
<dbReference type="PANTHER" id="PTHR30532:SF28">
    <property type="entry name" value="PETROBACTIN-BINDING PROTEIN YCLQ"/>
    <property type="match status" value="1"/>
</dbReference>
<evidence type="ECO:0000256" key="4">
    <source>
        <dbReference type="ARBA" id="ARBA00022496"/>
    </source>
</evidence>
<evidence type="ECO:0000256" key="6">
    <source>
        <dbReference type="SAM" id="MobiDB-lite"/>
    </source>
</evidence>
<feature type="region of interest" description="Disordered" evidence="6">
    <location>
        <begin position="58"/>
        <end position="80"/>
    </location>
</feature>
<dbReference type="EMBL" id="JUFZ01000106">
    <property type="protein sequence ID" value="KIC06345.1"/>
    <property type="molecule type" value="Genomic_DNA"/>
</dbReference>
<sequence>MFDASIRFADFQTTRPYYLPRTRQRRNYPMLRLTALAVCCALALGACSPKDSASNQNAQTASAAQTEGAGLTVKTTRGDAKVPQNPERIAVYDLGMLDTLSKLGVKTGLSVDIKNRLPYLDEYFKTTKPAGTLFEPDYEALNAYKPQLIIIGSRAAKAFDKLNAIAPTIEMTADTANLKESAKERIDALAQIFGKQAEADKLKAEIDASFEAAKTAAQGKGKGLVILVNGGKMSAFGPSSRLGGWLHKDIGVPAVDEAIKEGSHGQPVSFEYLKEKNPDWLFVLDRGAAIGEEGQAAKDVLNNPLVAETTAWKKGQVVYLVPETYLAAGGAQELLNASKQVTDAFKAAK</sequence>
<keyword evidence="5" id="KW-0732">Signal</keyword>
<dbReference type="PROSITE" id="PS50983">
    <property type="entry name" value="FE_B12_PBP"/>
    <property type="match status" value="1"/>
</dbReference>
<evidence type="ECO:0000256" key="5">
    <source>
        <dbReference type="ARBA" id="ARBA00022729"/>
    </source>
</evidence>
<accession>A0A0C1GID8</accession>
<dbReference type="AlphaFoldDB" id="A0A0C1GID8"/>
<evidence type="ECO:0000256" key="3">
    <source>
        <dbReference type="ARBA" id="ARBA00022448"/>
    </source>
</evidence>
<dbReference type="Gene3D" id="3.40.50.1980">
    <property type="entry name" value="Nitrogenase molybdenum iron protein domain"/>
    <property type="match status" value="2"/>
</dbReference>
<dbReference type="CDD" id="cd01140">
    <property type="entry name" value="FatB"/>
    <property type="match status" value="1"/>
</dbReference>
<keyword evidence="4" id="KW-0406">Ion transport</keyword>
<evidence type="ECO:0000259" key="7">
    <source>
        <dbReference type="PROSITE" id="PS50983"/>
    </source>
</evidence>
<comment type="subcellular location">
    <subcellularLocation>
        <location evidence="1">Cell envelope</location>
    </subcellularLocation>
</comment>
<gene>
    <name evidence="8" type="ORF">MCC93_22020</name>
</gene>
<dbReference type="Proteomes" id="UP000031390">
    <property type="component" value="Unassembled WGS sequence"/>
</dbReference>
<comment type="similarity">
    <text evidence="2">Belongs to the bacterial solute-binding protein 8 family.</text>
</comment>
<dbReference type="GO" id="GO:1901678">
    <property type="term" value="P:iron coordination entity transport"/>
    <property type="evidence" value="ECO:0007669"/>
    <property type="project" value="UniProtKB-ARBA"/>
</dbReference>
<organism evidence="8 9">
    <name type="scientific">Morococcus cerebrosus</name>
    <dbReference type="NCBI Taxonomy" id="1056807"/>
    <lineage>
        <taxon>Bacteria</taxon>
        <taxon>Pseudomonadati</taxon>
        <taxon>Pseudomonadota</taxon>
        <taxon>Betaproteobacteria</taxon>
        <taxon>Neisseriales</taxon>
        <taxon>Neisseriaceae</taxon>
        <taxon>Morococcus</taxon>
    </lineage>
</organism>
<protein>
    <submittedName>
        <fullName evidence="8">Iron ABC transporter substrate-binding protein</fullName>
    </submittedName>
</protein>
<evidence type="ECO:0000256" key="2">
    <source>
        <dbReference type="ARBA" id="ARBA00008814"/>
    </source>
</evidence>
<dbReference type="InterPro" id="IPR002491">
    <property type="entry name" value="ABC_transptr_periplasmic_BD"/>
</dbReference>
<feature type="domain" description="Fe/B12 periplasmic-binding" evidence="7">
    <location>
        <begin position="88"/>
        <end position="349"/>
    </location>
</feature>
<reference evidence="8 9" key="1">
    <citation type="submission" date="2014-12" db="EMBL/GenBank/DDBJ databases">
        <title>Genome sequence of Morococcus cerebrosus.</title>
        <authorList>
            <person name="Shin S.-K."/>
            <person name="Yi H."/>
        </authorList>
    </citation>
    <scope>NUCLEOTIDE SEQUENCE [LARGE SCALE GENOMIC DNA]</scope>
    <source>
        <strain evidence="8 9">CIP 81.93</strain>
    </source>
</reference>
<dbReference type="GO" id="GO:0030288">
    <property type="term" value="C:outer membrane-bounded periplasmic space"/>
    <property type="evidence" value="ECO:0007669"/>
    <property type="project" value="TreeGrafter"/>
</dbReference>
<keyword evidence="4" id="KW-0410">Iron transport</keyword>
<evidence type="ECO:0000313" key="8">
    <source>
        <dbReference type="EMBL" id="KIC06345.1"/>
    </source>
</evidence>
<dbReference type="Pfam" id="PF01497">
    <property type="entry name" value="Peripla_BP_2"/>
    <property type="match status" value="1"/>
</dbReference>
<dbReference type="PATRIC" id="fig|1056807.3.peg.2111"/>
<keyword evidence="3" id="KW-0813">Transport</keyword>
<dbReference type="PANTHER" id="PTHR30532">
    <property type="entry name" value="IRON III DICITRATE-BINDING PERIPLASMIC PROTEIN"/>
    <property type="match status" value="1"/>
</dbReference>
<dbReference type="InterPro" id="IPR033870">
    <property type="entry name" value="FatB"/>
</dbReference>
<name>A0A0C1GID8_9NEIS</name>
<evidence type="ECO:0000256" key="1">
    <source>
        <dbReference type="ARBA" id="ARBA00004196"/>
    </source>
</evidence>
<dbReference type="SUPFAM" id="SSF53807">
    <property type="entry name" value="Helical backbone' metal receptor"/>
    <property type="match status" value="1"/>
</dbReference>